<accession>A0A538TZC3</accession>
<dbReference type="PROSITE" id="PS00455">
    <property type="entry name" value="AMP_BINDING"/>
    <property type="match status" value="1"/>
</dbReference>
<dbReference type="PANTHER" id="PTHR43272">
    <property type="entry name" value="LONG-CHAIN-FATTY-ACID--COA LIGASE"/>
    <property type="match status" value="1"/>
</dbReference>
<evidence type="ECO:0000313" key="3">
    <source>
        <dbReference type="EMBL" id="TMQ69000.1"/>
    </source>
</evidence>
<feature type="non-terminal residue" evidence="3">
    <location>
        <position position="580"/>
    </location>
</feature>
<feature type="region of interest" description="Disordered" evidence="1">
    <location>
        <begin position="1"/>
        <end position="155"/>
    </location>
</feature>
<dbReference type="AlphaFoldDB" id="A0A538TZC3"/>
<feature type="compositionally biased region" description="Basic residues" evidence="1">
    <location>
        <begin position="114"/>
        <end position="124"/>
    </location>
</feature>
<dbReference type="EMBL" id="VBPA01000352">
    <property type="protein sequence ID" value="TMQ69000.1"/>
    <property type="molecule type" value="Genomic_DNA"/>
</dbReference>
<dbReference type="Proteomes" id="UP000319836">
    <property type="component" value="Unassembled WGS sequence"/>
</dbReference>
<comment type="caution">
    <text evidence="3">The sequence shown here is derived from an EMBL/GenBank/DDBJ whole genome shotgun (WGS) entry which is preliminary data.</text>
</comment>
<evidence type="ECO:0000313" key="4">
    <source>
        <dbReference type="Proteomes" id="UP000319836"/>
    </source>
</evidence>
<sequence>MRLDGATCGDGRGRPGEVFQHSRPEEAKREDQGQRQERPVDQHRHRERRRIAQRPQRWIQDRGAESGAGDQVPRHHSVLPDVVERMRRRSPEQREDEDPVGRRAQADDRLRSTVGRRSKRHHATHAVTRSEPVSTKARARDGCGPRGETAPRDGGGGVLIECESCYRRDVRIPEAAVHEPVVGRVHELIDWSAARFGDAPFLFRWTPEGWRAIRYRDAARAVHAFARHLAAHGVGPGAQIGLQSENRPEWGLAYLAALEAGATVVPLDMQLTREETSEILATAEASHCIVSERSRATVEDARRARLPALRLVTLDEHDGLPSWPEAQRRFPDATPLGRSGSADDVVALLFTSGTTGRAKGVMLTHANLLHNVEAVAQAFEFGPEDRMLSVLPLHHTFECTGGLLCPLRIGASVAYARGLKSSELREDLASSGATILLGVPLLYEKLLAGIHRGIAQTPPPRRALAHALLAITREVRRLTGNRVGRSLLRPLRRRAGLERLRLLVSGAAALPVDVFWGLTDLGLTMLEGYGLTECSPVVAANRPPRPEPCSVGWPLPGVSVRIDAPDEEGDGEILVRGPNV</sequence>
<dbReference type="Gene3D" id="3.40.50.12780">
    <property type="entry name" value="N-terminal domain of ligase-like"/>
    <property type="match status" value="1"/>
</dbReference>
<dbReference type="InterPro" id="IPR000873">
    <property type="entry name" value="AMP-dep_synth/lig_dom"/>
</dbReference>
<feature type="domain" description="AMP-dependent synthetase/ligase" evidence="2">
    <location>
        <begin position="190"/>
        <end position="580"/>
    </location>
</feature>
<dbReference type="Pfam" id="PF00501">
    <property type="entry name" value="AMP-binding"/>
    <property type="match status" value="1"/>
</dbReference>
<dbReference type="InterPro" id="IPR020845">
    <property type="entry name" value="AMP-binding_CS"/>
</dbReference>
<reference evidence="3 4" key="1">
    <citation type="journal article" date="2019" name="Nat. Microbiol.">
        <title>Mediterranean grassland soil C-N compound turnover is dependent on rainfall and depth, and is mediated by genomically divergent microorganisms.</title>
        <authorList>
            <person name="Diamond S."/>
            <person name="Andeer P.F."/>
            <person name="Li Z."/>
            <person name="Crits-Christoph A."/>
            <person name="Burstein D."/>
            <person name="Anantharaman K."/>
            <person name="Lane K.R."/>
            <person name="Thomas B.C."/>
            <person name="Pan C."/>
            <person name="Northen T.R."/>
            <person name="Banfield J.F."/>
        </authorList>
    </citation>
    <scope>NUCLEOTIDE SEQUENCE [LARGE SCALE GENOMIC DNA]</scope>
    <source>
        <strain evidence="3">WS_10</strain>
    </source>
</reference>
<dbReference type="GO" id="GO:0016020">
    <property type="term" value="C:membrane"/>
    <property type="evidence" value="ECO:0007669"/>
    <property type="project" value="TreeGrafter"/>
</dbReference>
<dbReference type="GO" id="GO:0004467">
    <property type="term" value="F:long-chain fatty acid-CoA ligase activity"/>
    <property type="evidence" value="ECO:0007669"/>
    <property type="project" value="TreeGrafter"/>
</dbReference>
<evidence type="ECO:0000256" key="1">
    <source>
        <dbReference type="SAM" id="MobiDB-lite"/>
    </source>
</evidence>
<name>A0A538TZC3_UNCEI</name>
<proteinExistence type="predicted"/>
<protein>
    <recommendedName>
        <fullName evidence="2">AMP-dependent synthetase/ligase domain-containing protein</fullName>
    </recommendedName>
</protein>
<feature type="compositionally biased region" description="Basic and acidic residues" evidence="1">
    <location>
        <begin position="11"/>
        <end position="44"/>
    </location>
</feature>
<organism evidence="3 4">
    <name type="scientific">Eiseniibacteriota bacterium</name>
    <dbReference type="NCBI Taxonomy" id="2212470"/>
    <lineage>
        <taxon>Bacteria</taxon>
        <taxon>Candidatus Eiseniibacteriota</taxon>
    </lineage>
</organism>
<dbReference type="PANTHER" id="PTHR43272:SF52">
    <property type="entry name" value="AMP-DEPENDENT SYNTHETASE_LIGASE DOMAIN-CONTAINING PROTEIN"/>
    <property type="match status" value="1"/>
</dbReference>
<dbReference type="SUPFAM" id="SSF56801">
    <property type="entry name" value="Acetyl-CoA synthetase-like"/>
    <property type="match status" value="1"/>
</dbReference>
<evidence type="ECO:0000259" key="2">
    <source>
        <dbReference type="Pfam" id="PF00501"/>
    </source>
</evidence>
<feature type="compositionally biased region" description="Basic and acidic residues" evidence="1">
    <location>
        <begin position="82"/>
        <end position="111"/>
    </location>
</feature>
<dbReference type="InterPro" id="IPR042099">
    <property type="entry name" value="ANL_N_sf"/>
</dbReference>
<gene>
    <name evidence="3" type="ORF">E6K80_13145</name>
</gene>